<dbReference type="Proteomes" id="UP000253410">
    <property type="component" value="Unassembled WGS sequence"/>
</dbReference>
<evidence type="ECO:0000313" key="1">
    <source>
        <dbReference type="EMBL" id="RBL89106.1"/>
    </source>
</evidence>
<keyword evidence="2" id="KW-1185">Reference proteome</keyword>
<dbReference type="AlphaFoldDB" id="A0A365XRX1"/>
<evidence type="ECO:0000313" key="2">
    <source>
        <dbReference type="Proteomes" id="UP000253410"/>
    </source>
</evidence>
<comment type="caution">
    <text evidence="1">The sequence shown here is derived from an EMBL/GenBank/DDBJ whole genome shotgun (WGS) entry which is preliminary data.</text>
</comment>
<sequence length="172" mass="19837">MLTKRLFYLLLCCSILYLSCKPGHFRSPEKFVQYISDPAHGLVQRQQEQDTVYTAQLFPLDYQLLLAGCGNGTVNCDSLRQQFDSCYYFRFEMNGKRIPESVIYDMANQFTLQSGKDTLVCGLCQPIANGKASSTEYMLVFYRRSAAKHDLLLKYNQHAFSFSQRNLDVTLY</sequence>
<dbReference type="EMBL" id="QFFJ01000002">
    <property type="protein sequence ID" value="RBL89106.1"/>
    <property type="molecule type" value="Genomic_DNA"/>
</dbReference>
<protein>
    <submittedName>
        <fullName evidence="1">Uncharacterized protein</fullName>
    </submittedName>
</protein>
<reference evidence="1 2" key="1">
    <citation type="submission" date="2018-05" db="EMBL/GenBank/DDBJ databases">
        <title>Chitinophaga sp. K3CV102501T nov., isolated from isolated from a monsoon evergreen broad-leaved forest soil.</title>
        <authorList>
            <person name="Lv Y."/>
        </authorList>
    </citation>
    <scope>NUCLEOTIDE SEQUENCE [LARGE SCALE GENOMIC DNA]</scope>
    <source>
        <strain evidence="1 2">GDMCC 1.1325</strain>
    </source>
</reference>
<proteinExistence type="predicted"/>
<accession>A0A365XRX1</accession>
<gene>
    <name evidence="1" type="ORF">DF182_21460</name>
</gene>
<dbReference type="RefSeq" id="WP_113617851.1">
    <property type="nucleotide sequence ID" value="NZ_QFFJ01000002.1"/>
</dbReference>
<name>A0A365XRX1_9BACT</name>
<organism evidence="1 2">
    <name type="scientific">Chitinophaga flava</name>
    <dbReference type="NCBI Taxonomy" id="2259036"/>
    <lineage>
        <taxon>Bacteria</taxon>
        <taxon>Pseudomonadati</taxon>
        <taxon>Bacteroidota</taxon>
        <taxon>Chitinophagia</taxon>
        <taxon>Chitinophagales</taxon>
        <taxon>Chitinophagaceae</taxon>
        <taxon>Chitinophaga</taxon>
    </lineage>
</organism>